<dbReference type="FunFam" id="3.40.50.300:FF:000578">
    <property type="entry name" value="probable ATP-dependent RNA helicase DHX35"/>
    <property type="match status" value="1"/>
</dbReference>
<keyword evidence="5" id="KW-0347">Helicase</keyword>
<dbReference type="InterPro" id="IPR001650">
    <property type="entry name" value="Helicase_C-like"/>
</dbReference>
<dbReference type="GO" id="GO:0005524">
    <property type="term" value="F:ATP binding"/>
    <property type="evidence" value="ECO:0007669"/>
    <property type="project" value="UniProtKB-KW"/>
</dbReference>
<evidence type="ECO:0000259" key="8">
    <source>
        <dbReference type="PROSITE" id="PS51192"/>
    </source>
</evidence>
<proteinExistence type="inferred from homology"/>
<dbReference type="PROSITE" id="PS51192">
    <property type="entry name" value="HELICASE_ATP_BIND_1"/>
    <property type="match status" value="1"/>
</dbReference>
<dbReference type="InterPro" id="IPR007502">
    <property type="entry name" value="Helicase-assoc_dom"/>
</dbReference>
<comment type="similarity">
    <text evidence="1">Belongs to the DEAD box helicase family. DEAH subfamily.</text>
</comment>
<reference evidence="10" key="1">
    <citation type="submission" date="2015-04" db="EMBL/GenBank/DDBJ databases">
        <title>The genome sequence of the plant pathogenic Rhizarian Plasmodiophora brassicae reveals insights in its biotrophic life cycle and the origin of chitin synthesis.</title>
        <authorList>
            <person name="Schwelm A."/>
            <person name="Fogelqvist J."/>
            <person name="Knaust A."/>
            <person name="Julke S."/>
            <person name="Lilja T."/>
            <person name="Dhandapani V."/>
            <person name="Bonilla-Rosso G."/>
            <person name="Karlsson M."/>
            <person name="Shevchenko A."/>
            <person name="Choi S.R."/>
            <person name="Kim H.G."/>
            <person name="Park J.Y."/>
            <person name="Lim Y.P."/>
            <person name="Ludwig-Muller J."/>
            <person name="Dixelius C."/>
        </authorList>
    </citation>
    <scope>NUCLEOTIDE SEQUENCE</scope>
    <source>
        <tissue evidence="10">Potato root galls</tissue>
    </source>
</reference>
<dbReference type="Pfam" id="PF00270">
    <property type="entry name" value="DEAD"/>
    <property type="match status" value="1"/>
</dbReference>
<dbReference type="PANTHER" id="PTHR18934:SF118">
    <property type="entry name" value="ATP-DEPENDENT RNA HELICASE DHX33"/>
    <property type="match status" value="1"/>
</dbReference>
<feature type="domain" description="Helicase ATP-binding" evidence="8">
    <location>
        <begin position="59"/>
        <end position="228"/>
    </location>
</feature>
<comment type="catalytic activity">
    <reaction evidence="7">
        <text>ATP + H2O = ADP + phosphate + H(+)</text>
        <dbReference type="Rhea" id="RHEA:13065"/>
        <dbReference type="ChEBI" id="CHEBI:15377"/>
        <dbReference type="ChEBI" id="CHEBI:15378"/>
        <dbReference type="ChEBI" id="CHEBI:30616"/>
        <dbReference type="ChEBI" id="CHEBI:43474"/>
        <dbReference type="ChEBI" id="CHEBI:456216"/>
        <dbReference type="EC" id="3.6.4.13"/>
    </reaction>
</comment>
<evidence type="ECO:0000256" key="3">
    <source>
        <dbReference type="ARBA" id="ARBA00022741"/>
    </source>
</evidence>
<keyword evidence="3" id="KW-0547">Nucleotide-binding</keyword>
<dbReference type="EMBL" id="HACM01002030">
    <property type="protein sequence ID" value="CRZ02472.1"/>
    <property type="molecule type" value="Transcribed_RNA"/>
</dbReference>
<evidence type="ECO:0000259" key="9">
    <source>
        <dbReference type="PROSITE" id="PS51194"/>
    </source>
</evidence>
<dbReference type="InterPro" id="IPR014001">
    <property type="entry name" value="Helicase_ATP-bd"/>
</dbReference>
<evidence type="ECO:0000256" key="2">
    <source>
        <dbReference type="ARBA" id="ARBA00012552"/>
    </source>
</evidence>
<dbReference type="AlphaFoldDB" id="A0A0H5QLJ2"/>
<dbReference type="InterPro" id="IPR048333">
    <property type="entry name" value="HA2_WH"/>
</dbReference>
<dbReference type="FunFam" id="1.10.10.2130:FF:000001">
    <property type="entry name" value="Pre-mRNA-splicing factor ATP-dependent RNA helicase"/>
    <property type="match status" value="1"/>
</dbReference>
<evidence type="ECO:0000256" key="1">
    <source>
        <dbReference type="ARBA" id="ARBA00008792"/>
    </source>
</evidence>
<keyword evidence="4" id="KW-0378">Hydrolase</keyword>
<dbReference type="InterPro" id="IPR011545">
    <property type="entry name" value="DEAD/DEAH_box_helicase_dom"/>
</dbReference>
<dbReference type="PROSITE" id="PS51194">
    <property type="entry name" value="HELICASE_CTER"/>
    <property type="match status" value="1"/>
</dbReference>
<dbReference type="GO" id="GO:0005730">
    <property type="term" value="C:nucleolus"/>
    <property type="evidence" value="ECO:0007669"/>
    <property type="project" value="TreeGrafter"/>
</dbReference>
<evidence type="ECO:0000256" key="6">
    <source>
        <dbReference type="ARBA" id="ARBA00022840"/>
    </source>
</evidence>
<evidence type="ECO:0000313" key="10">
    <source>
        <dbReference type="EMBL" id="CRZ02472.1"/>
    </source>
</evidence>
<dbReference type="Gene3D" id="3.40.50.300">
    <property type="entry name" value="P-loop containing nucleotide triphosphate hydrolases"/>
    <property type="match status" value="2"/>
</dbReference>
<dbReference type="SMART" id="SM00847">
    <property type="entry name" value="HA2"/>
    <property type="match status" value="1"/>
</dbReference>
<dbReference type="Gene3D" id="1.20.120.1080">
    <property type="match status" value="1"/>
</dbReference>
<dbReference type="GO" id="GO:0003724">
    <property type="term" value="F:RNA helicase activity"/>
    <property type="evidence" value="ECO:0007669"/>
    <property type="project" value="UniProtKB-EC"/>
</dbReference>
<accession>A0A0H5QLJ2</accession>
<evidence type="ECO:0000256" key="5">
    <source>
        <dbReference type="ARBA" id="ARBA00022806"/>
    </source>
</evidence>
<evidence type="ECO:0000256" key="7">
    <source>
        <dbReference type="ARBA" id="ARBA00047984"/>
    </source>
</evidence>
<dbReference type="Pfam" id="PF00271">
    <property type="entry name" value="Helicase_C"/>
    <property type="match status" value="1"/>
</dbReference>
<dbReference type="EC" id="3.6.4.13" evidence="2"/>
<feature type="domain" description="Helicase C-terminal" evidence="9">
    <location>
        <begin position="252"/>
        <end position="423"/>
    </location>
</feature>
<name>A0A0H5QLJ2_9EUKA</name>
<dbReference type="GO" id="GO:0003725">
    <property type="term" value="F:double-stranded RNA binding"/>
    <property type="evidence" value="ECO:0007669"/>
    <property type="project" value="TreeGrafter"/>
</dbReference>
<dbReference type="SMART" id="SM00487">
    <property type="entry name" value="DEXDc"/>
    <property type="match status" value="1"/>
</dbReference>
<dbReference type="InterPro" id="IPR011709">
    <property type="entry name" value="DEAD-box_helicase_OB_fold"/>
</dbReference>
<dbReference type="FunFam" id="3.40.50.300:FF:000145">
    <property type="entry name" value="probable ATP-dependent RNA helicase DHX40"/>
    <property type="match status" value="1"/>
</dbReference>
<dbReference type="Pfam" id="PF21010">
    <property type="entry name" value="HA2_C"/>
    <property type="match status" value="1"/>
</dbReference>
<dbReference type="PANTHER" id="PTHR18934">
    <property type="entry name" value="ATP-DEPENDENT RNA HELICASE"/>
    <property type="match status" value="1"/>
</dbReference>
<dbReference type="InterPro" id="IPR027417">
    <property type="entry name" value="P-loop_NTPase"/>
</dbReference>
<dbReference type="SMART" id="SM00490">
    <property type="entry name" value="HELICc"/>
    <property type="match status" value="1"/>
</dbReference>
<dbReference type="Pfam" id="PF04408">
    <property type="entry name" value="WHD_HA2"/>
    <property type="match status" value="1"/>
</dbReference>
<sequence>MDSVMVISEPNRVVDFPDIDVDNTHVQLLNNMGSNVKSQSDIQRQRMGLPIYKHKSRLISSVKENASLVVIGETGSGKTTQLPQYLLESGLIPRKQMIVISQPRRVAAITVANRVAQEMNVKLGQEVGYCIRFDDRTSPKKTRMKFVTDGMLLQECCVDPDLSRYTIVILDEAHERTVHTDVLLALVKRAQTRRSTGDSPLKVICMSATIEADKFAKFLQCPIERIKGRTFPVAIEYLNHPENDFIDASLIAVLQVHMDMPVDGDILCFLTGQEDIDSLQDQIVQRAKLIPDRPVIVCPIYAALPESQQMLVFQPTPPNTRKIILATNIAETSLTIDGVKYVIDCGLSKKRQFHSFTGIDTLTPSPIAKSEAWQRAGRAGRQQAGHCYRLYTEATFDQLRDVAIPEIKRCNLASVVLQLKSLGVDDIMGFEFMDPPDREPLIQALMHLYELSALDNRGALTDLGRRMSRFALEPAFSKVLLASADMNCTDQILTIIAMLSSDQIFYYPSSGRELADAARKKFYCPSGDHMMLLRVYNAAVEVNVDRRWCSQNFINARAIRKAQSIRHQLASSCKRIGVRSSGHLSDDLSPEADEYVRRCLASGLFLNSAVLQADGTYRTHTDQLANIHPTSSLFNQRSRPFCVVFTELVHTTKLYMRTVSGIDASWLPEVAPRLGFKRAKQAVPS</sequence>
<organism evidence="10">
    <name type="scientific">Spongospora subterranea</name>
    <dbReference type="NCBI Taxonomy" id="70186"/>
    <lineage>
        <taxon>Eukaryota</taxon>
        <taxon>Sar</taxon>
        <taxon>Rhizaria</taxon>
        <taxon>Endomyxa</taxon>
        <taxon>Phytomyxea</taxon>
        <taxon>Plasmodiophorida</taxon>
        <taxon>Plasmodiophoridae</taxon>
        <taxon>Spongospora</taxon>
    </lineage>
</organism>
<dbReference type="CDD" id="cd18791">
    <property type="entry name" value="SF2_C_RHA"/>
    <property type="match status" value="1"/>
</dbReference>
<evidence type="ECO:0000256" key="4">
    <source>
        <dbReference type="ARBA" id="ARBA00022801"/>
    </source>
</evidence>
<keyword evidence="6" id="KW-0067">ATP-binding</keyword>
<dbReference type="Pfam" id="PF07717">
    <property type="entry name" value="OB_NTP_bind"/>
    <property type="match status" value="1"/>
</dbReference>
<protein>
    <recommendedName>
        <fullName evidence="2">RNA helicase</fullName>
        <ecNumber evidence="2">3.6.4.13</ecNumber>
    </recommendedName>
</protein>
<dbReference type="SUPFAM" id="SSF52540">
    <property type="entry name" value="P-loop containing nucleoside triphosphate hydrolases"/>
    <property type="match status" value="1"/>
</dbReference>
<dbReference type="GO" id="GO:0045943">
    <property type="term" value="P:positive regulation of transcription by RNA polymerase I"/>
    <property type="evidence" value="ECO:0007669"/>
    <property type="project" value="TreeGrafter"/>
</dbReference>
<dbReference type="GO" id="GO:0016787">
    <property type="term" value="F:hydrolase activity"/>
    <property type="evidence" value="ECO:0007669"/>
    <property type="project" value="UniProtKB-KW"/>
</dbReference>